<dbReference type="PANTHER" id="PTHR30605:SF0">
    <property type="entry name" value="ANHYDRO-N-ACETYLMURAMIC ACID KINASE"/>
    <property type="match status" value="1"/>
</dbReference>
<comment type="caution">
    <text evidence="1">The sequence shown here is derived from an EMBL/GenBank/DDBJ whole genome shotgun (WGS) entry which is preliminary data.</text>
</comment>
<dbReference type="EC" id="2.7.1.170" evidence="1"/>
<evidence type="ECO:0000313" key="1">
    <source>
        <dbReference type="EMBL" id="MCH7407802.1"/>
    </source>
</evidence>
<dbReference type="Gene3D" id="3.30.420.40">
    <property type="match status" value="2"/>
</dbReference>
<dbReference type="RefSeq" id="WP_241345746.1">
    <property type="nucleotide sequence ID" value="NZ_JAKZGP010000001.1"/>
</dbReference>
<dbReference type="EMBL" id="JAKZGP010000001">
    <property type="protein sequence ID" value="MCH7407802.1"/>
    <property type="molecule type" value="Genomic_DNA"/>
</dbReference>
<dbReference type="GO" id="GO:0016301">
    <property type="term" value="F:kinase activity"/>
    <property type="evidence" value="ECO:0007669"/>
    <property type="project" value="UniProtKB-KW"/>
</dbReference>
<dbReference type="Proteomes" id="UP001165489">
    <property type="component" value="Unassembled WGS sequence"/>
</dbReference>
<keyword evidence="1" id="KW-0418">Kinase</keyword>
<dbReference type="Pfam" id="PF03702">
    <property type="entry name" value="AnmK"/>
    <property type="match status" value="1"/>
</dbReference>
<dbReference type="InterPro" id="IPR043129">
    <property type="entry name" value="ATPase_NBD"/>
</dbReference>
<dbReference type="NCBIfam" id="NF007144">
    <property type="entry name" value="PRK09585.2-3"/>
    <property type="match status" value="1"/>
</dbReference>
<reference evidence="1" key="1">
    <citation type="submission" date="2022-03" db="EMBL/GenBank/DDBJ databases">
        <title>De novo assembled genomes of Belliella spp. (Cyclobacteriaceae) strains.</title>
        <authorList>
            <person name="Szabo A."/>
            <person name="Korponai K."/>
            <person name="Felfoldi T."/>
        </authorList>
    </citation>
    <scope>NUCLEOTIDE SEQUENCE</scope>
    <source>
        <strain evidence="1">DSM 111904</strain>
    </source>
</reference>
<proteinExistence type="predicted"/>
<dbReference type="SUPFAM" id="SSF53067">
    <property type="entry name" value="Actin-like ATPase domain"/>
    <property type="match status" value="1"/>
</dbReference>
<gene>
    <name evidence="1" type="ORF">MM239_00215</name>
</gene>
<evidence type="ECO:0000313" key="2">
    <source>
        <dbReference type="Proteomes" id="UP001165489"/>
    </source>
</evidence>
<dbReference type="InterPro" id="IPR005338">
    <property type="entry name" value="Anhydro_N_Ac-Mur_kinase"/>
</dbReference>
<accession>A0ABS9UUE6</accession>
<sequence length="353" mass="39437">MSQTYHIIGLMSGTSCDGLDIAYCRFDHNDGWGFQILEADTVTFPMDLEVKLKRAHLMSGLDLHLLDVEFGKWMGDQVKTFINLHQIQVDAIASHGHTIFHQPQQKLTLQIGNAWALHVASDKPVINDFRMLDVQLGGQGAPLVPIGDQLLFPSFSYCLNLGGIANISMDIDGRRKAFDICPFNILLNHYANQLNLPYDNGGEIAKSGIIIPEILAELNALPYYRQKDAKSLGREDLDIYFEILDRNEQNKVEDKLHTLVTHYVFQVKKSISNYTGNMLITGGGAYNEYFIETLRKAFEGQIHIPDAEPTIINFKEALLFAFLGVLRLRNETNCLASVTGANKDSCGGMVIGM</sequence>
<protein>
    <submittedName>
        <fullName evidence="1">Anhydro-N-acetylmuramic acid kinase</fullName>
        <ecNumber evidence="1">2.7.1.170</ecNumber>
    </submittedName>
</protein>
<keyword evidence="2" id="KW-1185">Reference proteome</keyword>
<organism evidence="1 2">
    <name type="scientific">Belliella filtrata</name>
    <dbReference type="NCBI Taxonomy" id="2923435"/>
    <lineage>
        <taxon>Bacteria</taxon>
        <taxon>Pseudomonadati</taxon>
        <taxon>Bacteroidota</taxon>
        <taxon>Cytophagia</taxon>
        <taxon>Cytophagales</taxon>
        <taxon>Cyclobacteriaceae</taxon>
        <taxon>Belliella</taxon>
    </lineage>
</organism>
<dbReference type="PANTHER" id="PTHR30605">
    <property type="entry name" value="ANHYDRO-N-ACETYLMURAMIC ACID KINASE"/>
    <property type="match status" value="1"/>
</dbReference>
<keyword evidence="1" id="KW-0808">Transferase</keyword>
<name>A0ABS9UUE6_9BACT</name>